<dbReference type="Gene3D" id="1.10.10.10">
    <property type="entry name" value="Winged helix-like DNA-binding domain superfamily/Winged helix DNA-binding domain"/>
    <property type="match status" value="1"/>
</dbReference>
<sequence length="103" mass="11376">MPRKLLTLEGTSVALLAVACLEPRTKVELLECASGRDAELLQVGLETARNAVDRLFNLGLLARQRLKGRQPGRVYGYTLTPAGEDMLNRVWKERAQRSQQGAA</sequence>
<dbReference type="EMBL" id="JBHSWB010000001">
    <property type="protein sequence ID" value="MFC6659339.1"/>
    <property type="molecule type" value="Genomic_DNA"/>
</dbReference>
<evidence type="ECO:0008006" key="3">
    <source>
        <dbReference type="Google" id="ProtNLM"/>
    </source>
</evidence>
<organism evidence="1 2">
    <name type="scientific">Deinococcus multiflagellatus</name>
    <dbReference type="NCBI Taxonomy" id="1656887"/>
    <lineage>
        <taxon>Bacteria</taxon>
        <taxon>Thermotogati</taxon>
        <taxon>Deinococcota</taxon>
        <taxon>Deinococci</taxon>
        <taxon>Deinococcales</taxon>
        <taxon>Deinococcaceae</taxon>
        <taxon>Deinococcus</taxon>
    </lineage>
</organism>
<reference evidence="2" key="1">
    <citation type="journal article" date="2019" name="Int. J. Syst. Evol. Microbiol.">
        <title>The Global Catalogue of Microorganisms (GCM) 10K type strain sequencing project: providing services to taxonomists for standard genome sequencing and annotation.</title>
        <authorList>
            <consortium name="The Broad Institute Genomics Platform"/>
            <consortium name="The Broad Institute Genome Sequencing Center for Infectious Disease"/>
            <person name="Wu L."/>
            <person name="Ma J."/>
        </authorList>
    </citation>
    <scope>NUCLEOTIDE SEQUENCE [LARGE SCALE GENOMIC DNA]</scope>
    <source>
        <strain evidence="2">CCUG 63830</strain>
    </source>
</reference>
<dbReference type="InterPro" id="IPR036390">
    <property type="entry name" value="WH_DNA-bd_sf"/>
</dbReference>
<evidence type="ECO:0000313" key="2">
    <source>
        <dbReference type="Proteomes" id="UP001596317"/>
    </source>
</evidence>
<dbReference type="RefSeq" id="WP_224604460.1">
    <property type="nucleotide sequence ID" value="NZ_JAIQXV010000001.1"/>
</dbReference>
<proteinExistence type="predicted"/>
<evidence type="ECO:0000313" key="1">
    <source>
        <dbReference type="EMBL" id="MFC6659339.1"/>
    </source>
</evidence>
<keyword evidence="2" id="KW-1185">Reference proteome</keyword>
<accession>A0ABW1ZG29</accession>
<dbReference type="PROSITE" id="PS51257">
    <property type="entry name" value="PROKAR_LIPOPROTEIN"/>
    <property type="match status" value="1"/>
</dbReference>
<dbReference type="Proteomes" id="UP001596317">
    <property type="component" value="Unassembled WGS sequence"/>
</dbReference>
<comment type="caution">
    <text evidence="1">The sequence shown here is derived from an EMBL/GenBank/DDBJ whole genome shotgun (WGS) entry which is preliminary data.</text>
</comment>
<protein>
    <recommendedName>
        <fullName evidence="3">Transcriptional regulator</fullName>
    </recommendedName>
</protein>
<dbReference type="InterPro" id="IPR036388">
    <property type="entry name" value="WH-like_DNA-bd_sf"/>
</dbReference>
<name>A0ABW1ZG29_9DEIO</name>
<gene>
    <name evidence="1" type="ORF">ACFP90_02375</name>
</gene>
<dbReference type="SUPFAM" id="SSF46785">
    <property type="entry name" value="Winged helix' DNA-binding domain"/>
    <property type="match status" value="1"/>
</dbReference>